<keyword evidence="4" id="KW-1185">Reference proteome</keyword>
<evidence type="ECO:0000256" key="1">
    <source>
        <dbReference type="SAM" id="MobiDB-lite"/>
    </source>
</evidence>
<dbReference type="EMBL" id="JAAAUQ010000069">
    <property type="protein sequence ID" value="KAF9155391.1"/>
    <property type="molecule type" value="Genomic_DNA"/>
</dbReference>
<dbReference type="AlphaFoldDB" id="A0A9P5VER8"/>
<gene>
    <name evidence="3" type="ORF">BG015_010041</name>
</gene>
<protein>
    <submittedName>
        <fullName evidence="3">Uncharacterized protein</fullName>
    </submittedName>
</protein>
<feature type="compositionally biased region" description="Acidic residues" evidence="1">
    <location>
        <begin position="152"/>
        <end position="161"/>
    </location>
</feature>
<evidence type="ECO:0000256" key="2">
    <source>
        <dbReference type="SAM" id="SignalP"/>
    </source>
</evidence>
<comment type="caution">
    <text evidence="3">The sequence shown here is derived from an EMBL/GenBank/DDBJ whole genome shotgun (WGS) entry which is preliminary data.</text>
</comment>
<dbReference type="Proteomes" id="UP000748756">
    <property type="component" value="Unassembled WGS sequence"/>
</dbReference>
<feature type="signal peptide" evidence="2">
    <location>
        <begin position="1"/>
        <end position="16"/>
    </location>
</feature>
<accession>A0A9P5VER8</accession>
<proteinExistence type="predicted"/>
<sequence>MAGHAALKKLLKSAFALVTLTTGSLKVCLRRATDISTVNTDLVAQRLNMTVSNVNTAKRYVFRMLEMKILRDLLPRPTARKAKSQDALAARVIGDLAPKICLDLKLYYKKLLEAIRTKMEKLEFDPADFPGVEQHTENNSDCDGITLSDDGTTLDDDADEEDPRKKSKKIVFQLDISDHAGAI</sequence>
<evidence type="ECO:0000313" key="4">
    <source>
        <dbReference type="Proteomes" id="UP000748756"/>
    </source>
</evidence>
<organism evidence="3 4">
    <name type="scientific">Linnemannia schmuckeri</name>
    <dbReference type="NCBI Taxonomy" id="64567"/>
    <lineage>
        <taxon>Eukaryota</taxon>
        <taxon>Fungi</taxon>
        <taxon>Fungi incertae sedis</taxon>
        <taxon>Mucoromycota</taxon>
        <taxon>Mortierellomycotina</taxon>
        <taxon>Mortierellomycetes</taxon>
        <taxon>Mortierellales</taxon>
        <taxon>Mortierellaceae</taxon>
        <taxon>Linnemannia</taxon>
    </lineage>
</organism>
<feature type="chain" id="PRO_5040376521" evidence="2">
    <location>
        <begin position="17"/>
        <end position="183"/>
    </location>
</feature>
<keyword evidence="2" id="KW-0732">Signal</keyword>
<feature type="region of interest" description="Disordered" evidence="1">
    <location>
        <begin position="130"/>
        <end position="167"/>
    </location>
</feature>
<evidence type="ECO:0000313" key="3">
    <source>
        <dbReference type="EMBL" id="KAF9155391.1"/>
    </source>
</evidence>
<name>A0A9P5VER8_9FUNG</name>
<reference evidence="3" key="1">
    <citation type="journal article" date="2020" name="Fungal Divers.">
        <title>Resolving the Mortierellaceae phylogeny through synthesis of multi-gene phylogenetics and phylogenomics.</title>
        <authorList>
            <person name="Vandepol N."/>
            <person name="Liber J."/>
            <person name="Desiro A."/>
            <person name="Na H."/>
            <person name="Kennedy M."/>
            <person name="Barry K."/>
            <person name="Grigoriev I.V."/>
            <person name="Miller A.N."/>
            <person name="O'Donnell K."/>
            <person name="Stajich J.E."/>
            <person name="Bonito G."/>
        </authorList>
    </citation>
    <scope>NUCLEOTIDE SEQUENCE</scope>
    <source>
        <strain evidence="3">NRRL 6426</strain>
    </source>
</reference>